<dbReference type="Proteomes" id="UP001295469">
    <property type="component" value="Chromosome A04"/>
</dbReference>
<sequence length="36" mass="4085">SNQKLTWNKKDLVSGCNSYDADLWMSVDVTPVDKPE</sequence>
<organism evidence="1">
    <name type="scientific">Brassica napus</name>
    <name type="common">Rape</name>
    <dbReference type="NCBI Taxonomy" id="3708"/>
    <lineage>
        <taxon>Eukaryota</taxon>
        <taxon>Viridiplantae</taxon>
        <taxon>Streptophyta</taxon>
        <taxon>Embryophyta</taxon>
        <taxon>Tracheophyta</taxon>
        <taxon>Spermatophyta</taxon>
        <taxon>Magnoliopsida</taxon>
        <taxon>eudicotyledons</taxon>
        <taxon>Gunneridae</taxon>
        <taxon>Pentapetalae</taxon>
        <taxon>rosids</taxon>
        <taxon>malvids</taxon>
        <taxon>Brassicales</taxon>
        <taxon>Brassicaceae</taxon>
        <taxon>Brassiceae</taxon>
        <taxon>Brassica</taxon>
    </lineage>
</organism>
<gene>
    <name evidence="1" type="ORF">DARMORV10_A04P11810.1</name>
</gene>
<reference evidence="1" key="1">
    <citation type="submission" date="2021-01" db="EMBL/GenBank/DDBJ databases">
        <authorList>
            <consortium name="Genoscope - CEA"/>
            <person name="William W."/>
        </authorList>
    </citation>
    <scope>NUCLEOTIDE SEQUENCE</scope>
</reference>
<feature type="non-terminal residue" evidence="1">
    <location>
        <position position="1"/>
    </location>
</feature>
<accession>A0A817AY31</accession>
<protein>
    <submittedName>
        <fullName evidence="1">(rape) hypothetical protein</fullName>
    </submittedName>
</protein>
<name>A0A817AY31_BRANA</name>
<feature type="non-terminal residue" evidence="1">
    <location>
        <position position="36"/>
    </location>
</feature>
<proteinExistence type="predicted"/>
<dbReference type="EMBL" id="HG994358">
    <property type="protein sequence ID" value="CAF2272430.1"/>
    <property type="molecule type" value="Genomic_DNA"/>
</dbReference>
<dbReference type="AlphaFoldDB" id="A0A817AY31"/>
<evidence type="ECO:0000313" key="1">
    <source>
        <dbReference type="EMBL" id="CAF2272430.1"/>
    </source>
</evidence>